<dbReference type="Gene3D" id="2.40.160.210">
    <property type="entry name" value="Acyl-CoA thioesterase, double hotdog domain"/>
    <property type="match status" value="1"/>
</dbReference>
<dbReference type="InterPro" id="IPR052389">
    <property type="entry name" value="Sec_Metab_Biosynth-Assoc"/>
</dbReference>
<dbReference type="Proteomes" id="UP001447008">
    <property type="component" value="Unassembled WGS sequence"/>
</dbReference>
<gene>
    <name evidence="3" type="ORF">WCN91_10825</name>
</gene>
<sequence>MTFDQLMALVSESDTQTLQFPESWTQGRTAFGGLSCAFALQSMLLHCHDERTLRSFSAQFVGPIAPDKPFTLSFNLLREGKNSSQYAATISQDDQVCLTVQGLFAKDRASIVEVPYAQLQGKQAPNADQCLPFVQGMMPNFFQYVDLNLVAGGMPYSGSARTDLSGWMRFKEQTQNYDWTHLIALIDSWPPSQLQAFEAPAPASSMSWHVECLHLPELDAGDWVGVDITTTAAHNGYAYEDATLYTESGEVIAQSKQTVALFA</sequence>
<dbReference type="RefSeq" id="WP_342678949.1">
    <property type="nucleotide sequence ID" value="NZ_JBCGCU010000011.1"/>
</dbReference>
<dbReference type="Pfam" id="PF20789">
    <property type="entry name" value="4HBT_3C"/>
    <property type="match status" value="1"/>
</dbReference>
<dbReference type="InterPro" id="IPR042171">
    <property type="entry name" value="Acyl-CoA_hotdog"/>
</dbReference>
<proteinExistence type="predicted"/>
<dbReference type="CDD" id="cd03445">
    <property type="entry name" value="Thioesterase_II_repeat2"/>
    <property type="match status" value="1"/>
</dbReference>
<keyword evidence="4" id="KW-1185">Reference proteome</keyword>
<reference evidence="3 4" key="1">
    <citation type="submission" date="2024-03" db="EMBL/GenBank/DDBJ databases">
        <title>Pseudoalteromonas qingdaonensis sp. nov., isolated from the intestines of marine benthic organisms.</title>
        <authorList>
            <person name="Lin X."/>
            <person name="Fang S."/>
            <person name="Hu X."/>
        </authorList>
    </citation>
    <scope>NUCLEOTIDE SEQUENCE [LARGE SCALE GENOMIC DNA]</scope>
    <source>
        <strain evidence="3 4">YIC-827</strain>
    </source>
</reference>
<name>A0ABU9MZV9_9GAMM</name>
<evidence type="ECO:0000313" key="4">
    <source>
        <dbReference type="Proteomes" id="UP001447008"/>
    </source>
</evidence>
<dbReference type="Pfam" id="PF13622">
    <property type="entry name" value="4HBT_3"/>
    <property type="match status" value="1"/>
</dbReference>
<dbReference type="PANTHER" id="PTHR38110">
    <property type="entry name" value="CHROMOSOME 23, WHOLE GENOME SHOTGUN SEQUENCE"/>
    <property type="match status" value="1"/>
</dbReference>
<evidence type="ECO:0000259" key="2">
    <source>
        <dbReference type="Pfam" id="PF20789"/>
    </source>
</evidence>
<accession>A0ABU9MZV9</accession>
<comment type="caution">
    <text evidence="3">The sequence shown here is derived from an EMBL/GenBank/DDBJ whole genome shotgun (WGS) entry which is preliminary data.</text>
</comment>
<organism evidence="3 4">
    <name type="scientific">Pseudoalteromonas qingdaonensis</name>
    <dbReference type="NCBI Taxonomy" id="3131913"/>
    <lineage>
        <taxon>Bacteria</taxon>
        <taxon>Pseudomonadati</taxon>
        <taxon>Pseudomonadota</taxon>
        <taxon>Gammaproteobacteria</taxon>
        <taxon>Alteromonadales</taxon>
        <taxon>Pseudoalteromonadaceae</taxon>
        <taxon>Pseudoalteromonas</taxon>
    </lineage>
</organism>
<dbReference type="PANTHER" id="PTHR38110:SF1">
    <property type="entry name" value="THIOESTERASE DOMAIN-CONTAINING PROTEIN"/>
    <property type="match status" value="1"/>
</dbReference>
<dbReference type="InterPro" id="IPR029069">
    <property type="entry name" value="HotDog_dom_sf"/>
</dbReference>
<dbReference type="EMBL" id="JBCGCU010000011">
    <property type="protein sequence ID" value="MEM0515899.1"/>
    <property type="molecule type" value="Genomic_DNA"/>
</dbReference>
<evidence type="ECO:0000259" key="1">
    <source>
        <dbReference type="Pfam" id="PF13622"/>
    </source>
</evidence>
<feature type="domain" description="Acyl-CoA thioesterase-like N-terminal HotDog" evidence="1">
    <location>
        <begin position="21"/>
        <end position="104"/>
    </location>
</feature>
<evidence type="ECO:0000313" key="3">
    <source>
        <dbReference type="EMBL" id="MEM0515899.1"/>
    </source>
</evidence>
<dbReference type="InterPro" id="IPR049450">
    <property type="entry name" value="ACOT8-like_C"/>
</dbReference>
<feature type="domain" description="Acyl-CoA thioesterase-like C-terminal" evidence="2">
    <location>
        <begin position="133"/>
        <end position="260"/>
    </location>
</feature>
<protein>
    <submittedName>
        <fullName evidence="3">Thioesterase family protein</fullName>
    </submittedName>
</protein>
<dbReference type="SUPFAM" id="SSF54637">
    <property type="entry name" value="Thioesterase/thiol ester dehydrase-isomerase"/>
    <property type="match status" value="2"/>
</dbReference>
<dbReference type="InterPro" id="IPR049449">
    <property type="entry name" value="TesB_ACOT8-like_N"/>
</dbReference>